<proteinExistence type="predicted"/>
<reference evidence="2 3" key="1">
    <citation type="submission" date="2024-05" db="EMBL/GenBank/DDBJ databases">
        <title>A draft genome resource for the thread blight pathogen Marasmius tenuissimus strain MS-2.</title>
        <authorList>
            <person name="Yulfo-Soto G.E."/>
            <person name="Baruah I.K."/>
            <person name="Amoako-Attah I."/>
            <person name="Bukari Y."/>
            <person name="Meinhardt L.W."/>
            <person name="Bailey B.A."/>
            <person name="Cohen S.P."/>
        </authorList>
    </citation>
    <scope>NUCLEOTIDE SEQUENCE [LARGE SCALE GENOMIC DNA]</scope>
    <source>
        <strain evidence="2 3">MS-2</strain>
    </source>
</reference>
<keyword evidence="3" id="KW-1185">Reference proteome</keyword>
<evidence type="ECO:0000313" key="2">
    <source>
        <dbReference type="EMBL" id="KAL0058058.1"/>
    </source>
</evidence>
<sequence length="90" mass="9631">FQSGLLYPLVLIITIPFILLPPLAGWNLSPLLVQFAGICPTLMIARVGLGDTQMVNRSGPPVGATVAVPQKPRPVINVVELEIDKDSGSW</sequence>
<organism evidence="2 3">
    <name type="scientific">Marasmius tenuissimus</name>
    <dbReference type="NCBI Taxonomy" id="585030"/>
    <lineage>
        <taxon>Eukaryota</taxon>
        <taxon>Fungi</taxon>
        <taxon>Dikarya</taxon>
        <taxon>Basidiomycota</taxon>
        <taxon>Agaricomycotina</taxon>
        <taxon>Agaricomycetes</taxon>
        <taxon>Agaricomycetidae</taxon>
        <taxon>Agaricales</taxon>
        <taxon>Marasmiineae</taxon>
        <taxon>Marasmiaceae</taxon>
        <taxon>Marasmius</taxon>
    </lineage>
</organism>
<keyword evidence="1" id="KW-0812">Transmembrane</keyword>
<comment type="caution">
    <text evidence="2">The sequence shown here is derived from an EMBL/GenBank/DDBJ whole genome shotgun (WGS) entry which is preliminary data.</text>
</comment>
<protein>
    <submittedName>
        <fullName evidence="2">Uncharacterized protein</fullName>
    </submittedName>
</protein>
<feature type="transmembrane region" description="Helical" evidence="1">
    <location>
        <begin position="5"/>
        <end position="25"/>
    </location>
</feature>
<keyword evidence="1" id="KW-0472">Membrane</keyword>
<feature type="non-terminal residue" evidence="2">
    <location>
        <position position="1"/>
    </location>
</feature>
<evidence type="ECO:0000313" key="3">
    <source>
        <dbReference type="Proteomes" id="UP001437256"/>
    </source>
</evidence>
<dbReference type="EMBL" id="JBBXMP010000377">
    <property type="protein sequence ID" value="KAL0058058.1"/>
    <property type="molecule type" value="Genomic_DNA"/>
</dbReference>
<keyword evidence="1" id="KW-1133">Transmembrane helix</keyword>
<evidence type="ECO:0000256" key="1">
    <source>
        <dbReference type="SAM" id="Phobius"/>
    </source>
</evidence>
<name>A0ABR2Z9S1_9AGAR</name>
<gene>
    <name evidence="2" type="ORF">AAF712_015285</name>
</gene>
<accession>A0ABR2Z9S1</accession>
<feature type="transmembrane region" description="Helical" evidence="1">
    <location>
        <begin position="31"/>
        <end position="49"/>
    </location>
</feature>
<dbReference type="Proteomes" id="UP001437256">
    <property type="component" value="Unassembled WGS sequence"/>
</dbReference>